<evidence type="ECO:0000256" key="1">
    <source>
        <dbReference type="ARBA" id="ARBA00022468"/>
    </source>
</evidence>
<keyword evidence="1" id="KW-0343">GTPase activation</keyword>
<evidence type="ECO:0000259" key="11">
    <source>
        <dbReference type="PROSITE" id="PS51741"/>
    </source>
</evidence>
<feature type="region of interest" description="Disordered" evidence="8">
    <location>
        <begin position="1016"/>
        <end position="1112"/>
    </location>
</feature>
<dbReference type="EMBL" id="AGCU01099815">
    <property type="status" value="NOT_ANNOTATED_CDS"/>
    <property type="molecule type" value="Genomic_DNA"/>
</dbReference>
<dbReference type="GO" id="GO:0007165">
    <property type="term" value="P:signal transduction"/>
    <property type="evidence" value="ECO:0007669"/>
    <property type="project" value="InterPro"/>
</dbReference>
<feature type="compositionally biased region" description="Acidic residues" evidence="8">
    <location>
        <begin position="1062"/>
        <end position="1074"/>
    </location>
</feature>
<dbReference type="PROSITE" id="PS00479">
    <property type="entry name" value="ZF_DAG_PE_1"/>
    <property type="match status" value="1"/>
</dbReference>
<dbReference type="GeneTree" id="ENSGT00950000183110"/>
<protein>
    <submittedName>
        <fullName evidence="12">Rho GTPase activating protein 45</fullName>
    </submittedName>
</protein>
<organism evidence="12 13">
    <name type="scientific">Pelodiscus sinensis</name>
    <name type="common">Chinese softshell turtle</name>
    <name type="synonym">Trionyx sinensis</name>
    <dbReference type="NCBI Taxonomy" id="13735"/>
    <lineage>
        <taxon>Eukaryota</taxon>
        <taxon>Metazoa</taxon>
        <taxon>Chordata</taxon>
        <taxon>Craniata</taxon>
        <taxon>Vertebrata</taxon>
        <taxon>Euteleostomi</taxon>
        <taxon>Archelosauria</taxon>
        <taxon>Testudinata</taxon>
        <taxon>Testudines</taxon>
        <taxon>Cryptodira</taxon>
        <taxon>Trionychia</taxon>
        <taxon>Trionychidae</taxon>
        <taxon>Pelodiscus</taxon>
    </lineage>
</organism>
<dbReference type="SUPFAM" id="SSF57889">
    <property type="entry name" value="Cysteine-rich domain"/>
    <property type="match status" value="1"/>
</dbReference>
<evidence type="ECO:0000256" key="7">
    <source>
        <dbReference type="SAM" id="Coils"/>
    </source>
</evidence>
<reference evidence="13" key="1">
    <citation type="submission" date="2011-10" db="EMBL/GenBank/DDBJ databases">
        <authorList>
            <consortium name="Soft-shell Turtle Genome Consortium"/>
        </authorList>
    </citation>
    <scope>NUCLEOTIDE SEQUENCE [LARGE SCALE GENOMIC DNA]</scope>
    <source>
        <strain evidence="13">Daiwa-1</strain>
    </source>
</reference>
<dbReference type="SMART" id="SM00324">
    <property type="entry name" value="RhoGAP"/>
    <property type="match status" value="1"/>
</dbReference>
<accession>K7F4M6</accession>
<evidence type="ECO:0000259" key="10">
    <source>
        <dbReference type="PROSITE" id="PS50238"/>
    </source>
</evidence>
<dbReference type="EMBL" id="AGCU01099813">
    <property type="status" value="NOT_ANNOTATED_CDS"/>
    <property type="molecule type" value="Genomic_DNA"/>
</dbReference>
<dbReference type="OMA" id="PLACLCR"/>
<dbReference type="EMBL" id="AGCU01099818">
    <property type="status" value="NOT_ANNOTATED_CDS"/>
    <property type="molecule type" value="Genomic_DNA"/>
</dbReference>
<feature type="domain" description="F-BAR" evidence="11">
    <location>
        <begin position="274"/>
        <end position="541"/>
    </location>
</feature>
<dbReference type="InterPro" id="IPR031160">
    <property type="entry name" value="F_BAR_dom"/>
</dbReference>
<dbReference type="AlphaFoldDB" id="K7F4M6"/>
<dbReference type="InterPro" id="IPR000198">
    <property type="entry name" value="RhoGAP_dom"/>
</dbReference>
<dbReference type="HOGENOM" id="CLU_006236_0_1_1"/>
<evidence type="ECO:0000256" key="6">
    <source>
        <dbReference type="PROSITE-ProRule" id="PRU01077"/>
    </source>
</evidence>
<evidence type="ECO:0000256" key="8">
    <source>
        <dbReference type="SAM" id="MobiDB-lite"/>
    </source>
</evidence>
<dbReference type="EMBL" id="AGCU01099817">
    <property type="status" value="NOT_ANNOTATED_CDS"/>
    <property type="molecule type" value="Genomic_DNA"/>
</dbReference>
<dbReference type="STRING" id="13735.ENSPSIP00000002986"/>
<dbReference type="Gene3D" id="1.20.1270.60">
    <property type="entry name" value="Arfaptin homology (AH) domain/BAR domain"/>
    <property type="match status" value="1"/>
</dbReference>
<feature type="compositionally biased region" description="Low complexity" evidence="8">
    <location>
        <begin position="604"/>
        <end position="615"/>
    </location>
</feature>
<dbReference type="Ensembl" id="ENSPSIT00000002998.1">
    <property type="protein sequence ID" value="ENSPSIP00000002986.1"/>
    <property type="gene ID" value="ENSPSIG00000002877.1"/>
</dbReference>
<dbReference type="SMART" id="SM00055">
    <property type="entry name" value="FCH"/>
    <property type="match status" value="1"/>
</dbReference>
<dbReference type="PROSITE" id="PS50081">
    <property type="entry name" value="ZF_DAG_PE_2"/>
    <property type="match status" value="1"/>
</dbReference>
<keyword evidence="3" id="KW-0863">Zinc-finger</keyword>
<dbReference type="InterPro" id="IPR051025">
    <property type="entry name" value="RhoGAP"/>
</dbReference>
<feature type="coiled-coil region" evidence="7">
    <location>
        <begin position="472"/>
        <end position="499"/>
    </location>
</feature>
<dbReference type="PROSITE" id="PS51741">
    <property type="entry name" value="F_BAR"/>
    <property type="match status" value="1"/>
</dbReference>
<dbReference type="InterPro" id="IPR001060">
    <property type="entry name" value="FCH_dom"/>
</dbReference>
<evidence type="ECO:0000256" key="4">
    <source>
        <dbReference type="ARBA" id="ARBA00022833"/>
    </source>
</evidence>
<feature type="compositionally biased region" description="Acidic residues" evidence="8">
    <location>
        <begin position="1082"/>
        <end position="1093"/>
    </location>
</feature>
<dbReference type="GO" id="GO:0005829">
    <property type="term" value="C:cytosol"/>
    <property type="evidence" value="ECO:0007669"/>
    <property type="project" value="Ensembl"/>
</dbReference>
<evidence type="ECO:0000259" key="9">
    <source>
        <dbReference type="PROSITE" id="PS50081"/>
    </source>
</evidence>
<feature type="domain" description="Phorbol-ester/DAG-type" evidence="9">
    <location>
        <begin position="702"/>
        <end position="747"/>
    </location>
</feature>
<dbReference type="CDD" id="cd20816">
    <property type="entry name" value="C1_GMIP-like"/>
    <property type="match status" value="1"/>
</dbReference>
<gene>
    <name evidence="12" type="primary">ARHGAP45</name>
</gene>
<dbReference type="PANTHER" id="PTHR15228">
    <property type="entry name" value="SPERMATHECAL PHYSIOLOGY VARIANT"/>
    <property type="match status" value="1"/>
</dbReference>
<dbReference type="InterPro" id="IPR008936">
    <property type="entry name" value="Rho_GTPase_activation_prot"/>
</dbReference>
<dbReference type="eggNOG" id="KOG1453">
    <property type="taxonomic scope" value="Eukaryota"/>
</dbReference>
<dbReference type="GO" id="GO:0008270">
    <property type="term" value="F:zinc ion binding"/>
    <property type="evidence" value="ECO:0007669"/>
    <property type="project" value="UniProtKB-KW"/>
</dbReference>
<dbReference type="InterPro" id="IPR057028">
    <property type="entry name" value="RHG29_45_N"/>
</dbReference>
<feature type="region of interest" description="Disordered" evidence="8">
    <location>
        <begin position="1"/>
        <end position="98"/>
    </location>
</feature>
<feature type="compositionally biased region" description="Basic and acidic residues" evidence="8">
    <location>
        <begin position="451"/>
        <end position="462"/>
    </location>
</feature>
<dbReference type="PROSITE" id="PS50238">
    <property type="entry name" value="RHOGAP"/>
    <property type="match status" value="1"/>
</dbReference>
<dbReference type="FunFam" id="1.10.555.10:FF:000016">
    <property type="entry name" value="Rho GTPase activating protein 29"/>
    <property type="match status" value="1"/>
</dbReference>
<dbReference type="Pfam" id="PF22699">
    <property type="entry name" value="GMIP-like_FCH"/>
    <property type="match status" value="1"/>
</dbReference>
<feature type="domain" description="Rho-GAP" evidence="10">
    <location>
        <begin position="761"/>
        <end position="979"/>
    </location>
</feature>
<name>K7F4M6_PELSI</name>
<evidence type="ECO:0000256" key="5">
    <source>
        <dbReference type="ARBA" id="ARBA00023054"/>
    </source>
</evidence>
<keyword evidence="13" id="KW-1185">Reference proteome</keyword>
<dbReference type="InterPro" id="IPR046349">
    <property type="entry name" value="C1-like_sf"/>
</dbReference>
<feature type="region of interest" description="Disordered" evidence="8">
    <location>
        <begin position="429"/>
        <end position="462"/>
    </location>
</feature>
<dbReference type="EMBL" id="AGCU01099814">
    <property type="status" value="NOT_ANNOTATED_CDS"/>
    <property type="molecule type" value="Genomic_DNA"/>
</dbReference>
<feature type="coiled-coil region" evidence="7">
    <location>
        <begin position="386"/>
        <end position="420"/>
    </location>
</feature>
<feature type="coiled-coil region" evidence="7">
    <location>
        <begin position="980"/>
        <end position="1007"/>
    </location>
</feature>
<dbReference type="SUPFAM" id="SSF103657">
    <property type="entry name" value="BAR/IMD domain-like"/>
    <property type="match status" value="1"/>
</dbReference>
<feature type="region of interest" description="Disordered" evidence="8">
    <location>
        <begin position="548"/>
        <end position="639"/>
    </location>
</feature>
<dbReference type="EMBL" id="AGCU01099812">
    <property type="status" value="NOT_ANNOTATED_CDS"/>
    <property type="molecule type" value="Genomic_DNA"/>
</dbReference>
<evidence type="ECO:0000313" key="13">
    <source>
        <dbReference type="Proteomes" id="UP000007267"/>
    </source>
</evidence>
<feature type="compositionally biased region" description="Polar residues" evidence="8">
    <location>
        <begin position="581"/>
        <end position="590"/>
    </location>
</feature>
<dbReference type="Pfam" id="PF24235">
    <property type="entry name" value="RHG29_45_N"/>
    <property type="match status" value="1"/>
</dbReference>
<dbReference type="SMART" id="SM00109">
    <property type="entry name" value="C1"/>
    <property type="match status" value="1"/>
</dbReference>
<dbReference type="EMBL" id="AGCU01099819">
    <property type="status" value="NOT_ANNOTATED_CDS"/>
    <property type="molecule type" value="Genomic_DNA"/>
</dbReference>
<dbReference type="EMBL" id="AGCU01099820">
    <property type="status" value="NOT_ANNOTATED_CDS"/>
    <property type="molecule type" value="Genomic_DNA"/>
</dbReference>
<dbReference type="InterPro" id="IPR027267">
    <property type="entry name" value="AH/BAR_dom_sf"/>
</dbReference>
<dbReference type="PANTHER" id="PTHR15228:SF18">
    <property type="entry name" value="RHO GTPASE-ACTIVATING PROTEIN 45"/>
    <property type="match status" value="1"/>
</dbReference>
<dbReference type="GO" id="GO:0005096">
    <property type="term" value="F:GTPase activator activity"/>
    <property type="evidence" value="ECO:0007669"/>
    <property type="project" value="UniProtKB-KW"/>
</dbReference>
<dbReference type="Proteomes" id="UP000007267">
    <property type="component" value="Unassembled WGS sequence"/>
</dbReference>
<evidence type="ECO:0000256" key="2">
    <source>
        <dbReference type="ARBA" id="ARBA00022723"/>
    </source>
</evidence>
<dbReference type="Gene3D" id="1.10.555.10">
    <property type="entry name" value="Rho GTPase activation protein"/>
    <property type="match status" value="1"/>
</dbReference>
<dbReference type="GO" id="GO:0051056">
    <property type="term" value="P:regulation of small GTPase mediated signal transduction"/>
    <property type="evidence" value="ECO:0007669"/>
    <property type="project" value="UniProtKB-ARBA"/>
</dbReference>
<dbReference type="Pfam" id="PF00130">
    <property type="entry name" value="C1_1"/>
    <property type="match status" value="1"/>
</dbReference>
<feature type="compositionally biased region" description="Low complexity" evidence="8">
    <location>
        <begin position="39"/>
        <end position="60"/>
    </location>
</feature>
<dbReference type="EMBL" id="AGCU01099816">
    <property type="status" value="NOT_ANNOTATED_CDS"/>
    <property type="molecule type" value="Genomic_DNA"/>
</dbReference>
<dbReference type="EMBL" id="AGCU01099821">
    <property type="status" value="NOT_ANNOTATED_CDS"/>
    <property type="molecule type" value="Genomic_DNA"/>
</dbReference>
<keyword evidence="4" id="KW-0862">Zinc</keyword>
<reference evidence="12" key="4">
    <citation type="submission" date="2025-09" db="UniProtKB">
        <authorList>
            <consortium name="Ensembl"/>
        </authorList>
    </citation>
    <scope>IDENTIFICATION</scope>
</reference>
<keyword evidence="5 6" id="KW-0175">Coiled coil</keyword>
<sequence length="1151" mass="127852">MFSRKKRELMKTPSISKKSRAGSPVPQTPSELPRKECLEAPSSSLAELSVSSPKLSSSPSAVGTLKRPTSLSRHASAAGFPLAPAGPRGLAKGQKTPISYSPVDSGEGTFMDGEDISQLLSDVARFAEGLEALQNCPQREDLVESQQRPLAHECLGEALRVLRQLIIKYPLLNTLETLTAAGTLITRVKGFHYESNNEMDKREFEKALEIIAVSFSSTVSEFLMGEVDSSTLLSIPPSEQNQSMENLYGGMPGQGADSLPPGMGSCDSVRQSAEEVDIMLQRCEGGVEAALHYAKNISKYMKDLFGYLEKRTFLEMEYAKGLQKMVNSCKQTITQEPHMPFLSIYSLALEQDVDYGITILQTAAALQNHTFLQPLAMRRLEHEKRRKEIKEQWHRAQRKLQEAETNLRKAKQLYMQRCEEHEKAKYVTVKAEEEQQSTSSTTTTKTLDKKRRLEEEARNKADESMATYRTCIADANTQKQELEDTKVNVLRQIHEVIRQSDQTLKSATISFYQIMYTQTAPLPVHFQTLCESSKLYDPGQQYASHVRQLQRGDEPETQYDFEPYVSQNPWSPFTRPRKGSFNANEFSSSDGAAPPKDGGGSEGGAAAREAQSGRGHQTHKSWPTSMIETEGSLDPASGTFSQKFQRLSSNGTVSSNEELSEKDANAASFEQSLLAGINGIAPEMTAQTGPFRNVGLSKAAQTHRLRKLRTPSKCRECNSYVYFQGAECEECHLACHRKCLETLAIQCGHKKLQGKLQLFGRDFSQMSQNSSDGIPFLIKKCICEIEKRALKTKGIYRVNGVKTRVEKLCQAFENGKELVELSQASPHDISNVLKLYLRQLPEPIMPFRLYNALMGLAKESLQGAGDSKPKSGKGGPELVDKGAETDKTVVTLVTKLRELLKELPPENLATLQYIVQHLRRIVEVEQDNKMTSSNLGIVFGPTLMRPRPTEATISLSSLVDYPHQARITEALIIFYATIFENKAAALLAGLTEDAEDAEEKARSSSQLNGCRGLLLYRKAPEGPRNQQGTDSDSDSELEEGPELPAIHEEASRQQLAKQESETSTDEAQFCDDASEGQHSPAGEEEQSDPEEEPVSERDGQASRPLSDCNTNQSNNALLAERCREHRLLPTTRLRDGTILVRSASERQPRFV</sequence>
<evidence type="ECO:0000256" key="3">
    <source>
        <dbReference type="ARBA" id="ARBA00022771"/>
    </source>
</evidence>
<dbReference type="InterPro" id="IPR054713">
    <property type="entry name" value="GMIP/FCHO2-like_FCH"/>
</dbReference>
<evidence type="ECO:0000313" key="12">
    <source>
        <dbReference type="Ensembl" id="ENSPSIP00000002986.1"/>
    </source>
</evidence>
<dbReference type="GO" id="GO:0005886">
    <property type="term" value="C:plasma membrane"/>
    <property type="evidence" value="ECO:0007669"/>
    <property type="project" value="Ensembl"/>
</dbReference>
<dbReference type="Pfam" id="PF00620">
    <property type="entry name" value="RhoGAP"/>
    <property type="match status" value="1"/>
</dbReference>
<reference evidence="12" key="3">
    <citation type="submission" date="2025-08" db="UniProtKB">
        <authorList>
            <consortium name="Ensembl"/>
        </authorList>
    </citation>
    <scope>IDENTIFICATION</scope>
</reference>
<dbReference type="SUPFAM" id="SSF48350">
    <property type="entry name" value="GTPase activation domain, GAP"/>
    <property type="match status" value="1"/>
</dbReference>
<proteinExistence type="predicted"/>
<dbReference type="InterPro" id="IPR002219">
    <property type="entry name" value="PKC_DAG/PE"/>
</dbReference>
<feature type="region of interest" description="Disordered" evidence="8">
    <location>
        <begin position="862"/>
        <end position="881"/>
    </location>
</feature>
<reference evidence="13" key="2">
    <citation type="journal article" date="2013" name="Nat. Genet.">
        <title>The draft genomes of soft-shell turtle and green sea turtle yield insights into the development and evolution of the turtle-specific body plan.</title>
        <authorList>
            <person name="Wang Z."/>
            <person name="Pascual-Anaya J."/>
            <person name="Zadissa A."/>
            <person name="Li W."/>
            <person name="Niimura Y."/>
            <person name="Huang Z."/>
            <person name="Li C."/>
            <person name="White S."/>
            <person name="Xiong Z."/>
            <person name="Fang D."/>
            <person name="Wang B."/>
            <person name="Ming Y."/>
            <person name="Chen Y."/>
            <person name="Zheng Y."/>
            <person name="Kuraku S."/>
            <person name="Pignatelli M."/>
            <person name="Herrero J."/>
            <person name="Beal K."/>
            <person name="Nozawa M."/>
            <person name="Li Q."/>
            <person name="Wang J."/>
            <person name="Zhang H."/>
            <person name="Yu L."/>
            <person name="Shigenobu S."/>
            <person name="Wang J."/>
            <person name="Liu J."/>
            <person name="Flicek P."/>
            <person name="Searle S."/>
            <person name="Wang J."/>
            <person name="Kuratani S."/>
            <person name="Yin Y."/>
            <person name="Aken B."/>
            <person name="Zhang G."/>
            <person name="Irie N."/>
        </authorList>
    </citation>
    <scope>NUCLEOTIDE SEQUENCE [LARGE SCALE GENOMIC DNA]</scope>
    <source>
        <strain evidence="13">Daiwa-1</strain>
    </source>
</reference>
<keyword evidence="2" id="KW-0479">Metal-binding</keyword>
<feature type="compositionally biased region" description="Acidic residues" evidence="8">
    <location>
        <begin position="1031"/>
        <end position="1041"/>
    </location>
</feature>